<dbReference type="SUPFAM" id="SSF53335">
    <property type="entry name" value="S-adenosyl-L-methionine-dependent methyltransferases"/>
    <property type="match status" value="1"/>
</dbReference>
<dbReference type="PATRIC" id="fig|1315283.4.peg.1229"/>
<dbReference type="PANTHER" id="PTHR12829:SF7">
    <property type="entry name" value="N6-ADENOSINE-METHYLTRANSFERASE CATALYTIC SUBUNIT"/>
    <property type="match status" value="1"/>
</dbReference>
<keyword evidence="2" id="KW-0808">Transferase</keyword>
<dbReference type="InterPro" id="IPR007757">
    <property type="entry name" value="MT-A70-like"/>
</dbReference>
<dbReference type="InterPro" id="IPR029063">
    <property type="entry name" value="SAM-dependent_MTases_sf"/>
</dbReference>
<dbReference type="KEGG" id="ptn:PTRA_a1421"/>
<protein>
    <recommendedName>
        <fullName evidence="7">Site-specific DNA-methyltransferase (Adenine-specific)</fullName>
    </recommendedName>
</protein>
<dbReference type="OrthoDB" id="6258822at2"/>
<reference evidence="5 6" key="1">
    <citation type="submission" date="2015-03" db="EMBL/GenBank/DDBJ databases">
        <authorList>
            <person name="Murphy D."/>
        </authorList>
    </citation>
    <scope>NUCLEOTIDE SEQUENCE [LARGE SCALE GENOMIC DNA]</scope>
    <source>
        <strain evidence="5 6">KMM 520</strain>
    </source>
</reference>
<dbReference type="PANTHER" id="PTHR12829">
    <property type="entry name" value="N6-ADENOSINE-METHYLTRANSFERASE"/>
    <property type="match status" value="1"/>
</dbReference>
<dbReference type="EMBL" id="CP011034">
    <property type="protein sequence ID" value="ALS32637.1"/>
    <property type="molecule type" value="Genomic_DNA"/>
</dbReference>
<evidence type="ECO:0000256" key="2">
    <source>
        <dbReference type="ARBA" id="ARBA00022679"/>
    </source>
</evidence>
<dbReference type="Pfam" id="PF05063">
    <property type="entry name" value="MT-A70"/>
    <property type="match status" value="1"/>
</dbReference>
<sequence length="272" mass="30101">MFEQFKGQKFNLIYCDPAWQFGNKKTGGSMTSGAAHQYKSTMSVDELKAMPIDDIAADDCILVMWYVGAMPQEALDVVKAWGFTLKNMNGFNWNKLTVHNNPVFGMGFWTRAGSESAIIAVKGKPKVSDRSVRAVGNYDSKSLDEVLGLGVYAGALPVRQHSEKPDEFRQACVELAGDVPRIELFSRKRVKGWSVWGDEVGKLNNPPPFNLAGSKSERPKLKPHQKEILCACGCGNKKVVRKADLARGWGIYFSKSCKGRHAAKLRKARKAA</sequence>
<dbReference type="AlphaFoldDB" id="A0A0U2V3R7"/>
<dbReference type="Proteomes" id="UP000065261">
    <property type="component" value="Chromosome I"/>
</dbReference>
<accession>A0A0U2V3R7</accession>
<evidence type="ECO:0000256" key="4">
    <source>
        <dbReference type="PROSITE-ProRule" id="PRU00489"/>
    </source>
</evidence>
<dbReference type="GO" id="GO:0008168">
    <property type="term" value="F:methyltransferase activity"/>
    <property type="evidence" value="ECO:0007669"/>
    <property type="project" value="UniProtKB-KW"/>
</dbReference>
<keyword evidence="1" id="KW-0489">Methyltransferase</keyword>
<dbReference type="GO" id="GO:0032259">
    <property type="term" value="P:methylation"/>
    <property type="evidence" value="ECO:0007669"/>
    <property type="project" value="UniProtKB-KW"/>
</dbReference>
<proteinExistence type="inferred from homology"/>
<comment type="similarity">
    <text evidence="4">Belongs to the MT-A70-like family.</text>
</comment>
<evidence type="ECO:0000256" key="1">
    <source>
        <dbReference type="ARBA" id="ARBA00022603"/>
    </source>
</evidence>
<dbReference type="RefSeq" id="WP_058373078.1">
    <property type="nucleotide sequence ID" value="NZ_CP011034.1"/>
</dbReference>
<gene>
    <name evidence="5" type="ORF">PTRA_a1421</name>
</gene>
<keyword evidence="3" id="KW-0949">S-adenosyl-L-methionine</keyword>
<evidence type="ECO:0000313" key="5">
    <source>
        <dbReference type="EMBL" id="ALS32637.1"/>
    </source>
</evidence>
<evidence type="ECO:0000313" key="6">
    <source>
        <dbReference type="Proteomes" id="UP000065261"/>
    </source>
</evidence>
<evidence type="ECO:0008006" key="7">
    <source>
        <dbReference type="Google" id="ProtNLM"/>
    </source>
</evidence>
<evidence type="ECO:0000256" key="3">
    <source>
        <dbReference type="ARBA" id="ARBA00022691"/>
    </source>
</evidence>
<organism evidence="5">
    <name type="scientific">Pseudoalteromonas translucida KMM 520</name>
    <dbReference type="NCBI Taxonomy" id="1315283"/>
    <lineage>
        <taxon>Bacteria</taxon>
        <taxon>Pseudomonadati</taxon>
        <taxon>Pseudomonadota</taxon>
        <taxon>Gammaproteobacteria</taxon>
        <taxon>Alteromonadales</taxon>
        <taxon>Pseudoalteromonadaceae</taxon>
        <taxon>Pseudoalteromonas</taxon>
    </lineage>
</organism>
<name>A0A0U2V3R7_9GAMM</name>
<dbReference type="PROSITE" id="PS51143">
    <property type="entry name" value="MT_A70"/>
    <property type="match status" value="1"/>
</dbReference>